<name>A0AAD5MKB6_PARTN</name>
<accession>A0AAD5MKB6</accession>
<protein>
    <submittedName>
        <fullName evidence="1">Uncharacterized protein</fullName>
    </submittedName>
</protein>
<dbReference type="Proteomes" id="UP001196413">
    <property type="component" value="Unassembled WGS sequence"/>
</dbReference>
<evidence type="ECO:0000313" key="2">
    <source>
        <dbReference type="Proteomes" id="UP001196413"/>
    </source>
</evidence>
<dbReference type="EMBL" id="JAHQIW010000898">
    <property type="protein sequence ID" value="KAJ1350587.1"/>
    <property type="molecule type" value="Genomic_DNA"/>
</dbReference>
<keyword evidence="2" id="KW-1185">Reference proteome</keyword>
<proteinExistence type="predicted"/>
<dbReference type="AlphaFoldDB" id="A0AAD5MKB6"/>
<comment type="caution">
    <text evidence="1">The sequence shown here is derived from an EMBL/GenBank/DDBJ whole genome shotgun (WGS) entry which is preliminary data.</text>
</comment>
<evidence type="ECO:0000313" key="1">
    <source>
        <dbReference type="EMBL" id="KAJ1350587.1"/>
    </source>
</evidence>
<reference evidence="1" key="1">
    <citation type="submission" date="2021-06" db="EMBL/GenBank/DDBJ databases">
        <title>Parelaphostrongylus tenuis whole genome reference sequence.</title>
        <authorList>
            <person name="Garwood T.J."/>
            <person name="Larsen P.A."/>
            <person name="Fountain-Jones N.M."/>
            <person name="Garbe J.R."/>
            <person name="Macchietto M.G."/>
            <person name="Kania S.A."/>
            <person name="Gerhold R.W."/>
            <person name="Richards J.E."/>
            <person name="Wolf T.M."/>
        </authorList>
    </citation>
    <scope>NUCLEOTIDE SEQUENCE</scope>
    <source>
        <strain evidence="1">MNPRO001-30</strain>
        <tissue evidence="1">Meninges</tissue>
    </source>
</reference>
<gene>
    <name evidence="1" type="ORF">KIN20_006411</name>
</gene>
<sequence length="82" mass="9211">MNKSRVPLGKLVINSVQLLAVKIGVDGFAIRNKFKMQIPLSSAANSRELGDGSFSKPEIKSSHRVWLVVRISVRWLTPHFRP</sequence>
<organism evidence="1 2">
    <name type="scientific">Parelaphostrongylus tenuis</name>
    <name type="common">Meningeal worm</name>
    <dbReference type="NCBI Taxonomy" id="148309"/>
    <lineage>
        <taxon>Eukaryota</taxon>
        <taxon>Metazoa</taxon>
        <taxon>Ecdysozoa</taxon>
        <taxon>Nematoda</taxon>
        <taxon>Chromadorea</taxon>
        <taxon>Rhabditida</taxon>
        <taxon>Rhabditina</taxon>
        <taxon>Rhabditomorpha</taxon>
        <taxon>Strongyloidea</taxon>
        <taxon>Metastrongylidae</taxon>
        <taxon>Parelaphostrongylus</taxon>
    </lineage>
</organism>